<proteinExistence type="predicted"/>
<sequence>MIKEEDTEEWKKPLVRGSCRSAHLCASWAHCVSLSGAAQSTHVHMCPHVSSRVLTCPSSGRTNNRSQRRASFRSSARP</sequence>
<evidence type="ECO:0000313" key="2">
    <source>
        <dbReference type="EMBL" id="CAL1584328.1"/>
    </source>
</evidence>
<name>A0AAV2K604_KNICA</name>
<dbReference type="AlphaFoldDB" id="A0AAV2K604"/>
<organism evidence="2 3">
    <name type="scientific">Knipowitschia caucasica</name>
    <name type="common">Caucasian dwarf goby</name>
    <name type="synonym">Pomatoschistus caucasicus</name>
    <dbReference type="NCBI Taxonomy" id="637954"/>
    <lineage>
        <taxon>Eukaryota</taxon>
        <taxon>Metazoa</taxon>
        <taxon>Chordata</taxon>
        <taxon>Craniata</taxon>
        <taxon>Vertebrata</taxon>
        <taxon>Euteleostomi</taxon>
        <taxon>Actinopterygii</taxon>
        <taxon>Neopterygii</taxon>
        <taxon>Teleostei</taxon>
        <taxon>Neoteleostei</taxon>
        <taxon>Acanthomorphata</taxon>
        <taxon>Gobiaria</taxon>
        <taxon>Gobiiformes</taxon>
        <taxon>Gobioidei</taxon>
        <taxon>Gobiidae</taxon>
        <taxon>Gobiinae</taxon>
        <taxon>Knipowitschia</taxon>
    </lineage>
</organism>
<accession>A0AAV2K604</accession>
<reference evidence="2 3" key="1">
    <citation type="submission" date="2024-04" db="EMBL/GenBank/DDBJ databases">
        <authorList>
            <person name="Waldvogel A.-M."/>
            <person name="Schoenle A."/>
        </authorList>
    </citation>
    <scope>NUCLEOTIDE SEQUENCE [LARGE SCALE GENOMIC DNA]</scope>
</reference>
<keyword evidence="3" id="KW-1185">Reference proteome</keyword>
<feature type="region of interest" description="Disordered" evidence="1">
    <location>
        <begin position="57"/>
        <end position="78"/>
    </location>
</feature>
<dbReference type="EMBL" id="OZ035838">
    <property type="protein sequence ID" value="CAL1584328.1"/>
    <property type="molecule type" value="Genomic_DNA"/>
</dbReference>
<evidence type="ECO:0000313" key="3">
    <source>
        <dbReference type="Proteomes" id="UP001497482"/>
    </source>
</evidence>
<dbReference type="Proteomes" id="UP001497482">
    <property type="component" value="Chromosome 16"/>
</dbReference>
<gene>
    <name evidence="2" type="ORF">KC01_LOCUS14684</name>
</gene>
<protein>
    <submittedName>
        <fullName evidence="2">Uncharacterized protein</fullName>
    </submittedName>
</protein>
<evidence type="ECO:0000256" key="1">
    <source>
        <dbReference type="SAM" id="MobiDB-lite"/>
    </source>
</evidence>